<dbReference type="AlphaFoldDB" id="G7J8S1"/>
<name>G7J8S1_MEDTR</name>
<proteinExistence type="predicted"/>
<evidence type="ECO:0000313" key="1">
    <source>
        <dbReference type="EMBL" id="AES70948.2"/>
    </source>
</evidence>
<dbReference type="eggNOG" id="ENOG502RI50">
    <property type="taxonomic scope" value="Eukaryota"/>
</dbReference>
<reference evidence="1 3" key="1">
    <citation type="journal article" date="2011" name="Nature">
        <title>The Medicago genome provides insight into the evolution of rhizobial symbioses.</title>
        <authorList>
            <person name="Young N.D."/>
            <person name="Debelle F."/>
            <person name="Oldroyd G.E."/>
            <person name="Geurts R."/>
            <person name="Cannon S.B."/>
            <person name="Udvardi M.K."/>
            <person name="Benedito V.A."/>
            <person name="Mayer K.F."/>
            <person name="Gouzy J."/>
            <person name="Schoof H."/>
            <person name="Van de Peer Y."/>
            <person name="Proost S."/>
            <person name="Cook D.R."/>
            <person name="Meyers B.C."/>
            <person name="Spannagl M."/>
            <person name="Cheung F."/>
            <person name="De Mita S."/>
            <person name="Krishnakumar V."/>
            <person name="Gundlach H."/>
            <person name="Zhou S."/>
            <person name="Mudge J."/>
            <person name="Bharti A.K."/>
            <person name="Murray J.D."/>
            <person name="Naoumkina M.A."/>
            <person name="Rosen B."/>
            <person name="Silverstein K.A."/>
            <person name="Tang H."/>
            <person name="Rombauts S."/>
            <person name="Zhao P.X."/>
            <person name="Zhou P."/>
            <person name="Barbe V."/>
            <person name="Bardou P."/>
            <person name="Bechner M."/>
            <person name="Bellec A."/>
            <person name="Berger A."/>
            <person name="Berges H."/>
            <person name="Bidwell S."/>
            <person name="Bisseling T."/>
            <person name="Choisne N."/>
            <person name="Couloux A."/>
            <person name="Denny R."/>
            <person name="Deshpande S."/>
            <person name="Dai X."/>
            <person name="Doyle J.J."/>
            <person name="Dudez A.M."/>
            <person name="Farmer A.D."/>
            <person name="Fouteau S."/>
            <person name="Franken C."/>
            <person name="Gibelin C."/>
            <person name="Gish J."/>
            <person name="Goldstein S."/>
            <person name="Gonzalez A.J."/>
            <person name="Green P.J."/>
            <person name="Hallab A."/>
            <person name="Hartog M."/>
            <person name="Hua A."/>
            <person name="Humphray S.J."/>
            <person name="Jeong D.H."/>
            <person name="Jing Y."/>
            <person name="Jocker A."/>
            <person name="Kenton S.M."/>
            <person name="Kim D.J."/>
            <person name="Klee K."/>
            <person name="Lai H."/>
            <person name="Lang C."/>
            <person name="Lin S."/>
            <person name="Macmil S.L."/>
            <person name="Magdelenat G."/>
            <person name="Matthews L."/>
            <person name="McCorrison J."/>
            <person name="Monaghan E.L."/>
            <person name="Mun J.H."/>
            <person name="Najar F.Z."/>
            <person name="Nicholson C."/>
            <person name="Noirot C."/>
            <person name="O'Bleness M."/>
            <person name="Paule C.R."/>
            <person name="Poulain J."/>
            <person name="Prion F."/>
            <person name="Qin B."/>
            <person name="Qu C."/>
            <person name="Retzel E.F."/>
            <person name="Riddle C."/>
            <person name="Sallet E."/>
            <person name="Samain S."/>
            <person name="Samson N."/>
            <person name="Sanders I."/>
            <person name="Saurat O."/>
            <person name="Scarpelli C."/>
            <person name="Schiex T."/>
            <person name="Segurens B."/>
            <person name="Severin A.J."/>
            <person name="Sherrier D.J."/>
            <person name="Shi R."/>
            <person name="Sims S."/>
            <person name="Singer S.R."/>
            <person name="Sinharoy S."/>
            <person name="Sterck L."/>
            <person name="Viollet A."/>
            <person name="Wang B.B."/>
            <person name="Wang K."/>
            <person name="Wang M."/>
            <person name="Wang X."/>
            <person name="Warfsmann J."/>
            <person name="Weissenbach J."/>
            <person name="White D.D."/>
            <person name="White J.D."/>
            <person name="Wiley G.B."/>
            <person name="Wincker P."/>
            <person name="Xing Y."/>
            <person name="Yang L."/>
            <person name="Yao Z."/>
            <person name="Ying F."/>
            <person name="Zhai J."/>
            <person name="Zhou L."/>
            <person name="Zuber A."/>
            <person name="Denarie J."/>
            <person name="Dixon R.A."/>
            <person name="May G.D."/>
            <person name="Schwartz D.C."/>
            <person name="Rogers J."/>
            <person name="Quetier F."/>
            <person name="Town C.D."/>
            <person name="Roe B.A."/>
        </authorList>
    </citation>
    <scope>NUCLEOTIDE SEQUENCE [LARGE SCALE GENOMIC DNA]</scope>
    <source>
        <strain evidence="1">A17</strain>
        <strain evidence="2 3">cv. Jemalong A17</strain>
    </source>
</reference>
<dbReference type="EnsemblPlants" id="AES70948">
    <property type="protein sequence ID" value="AES70948"/>
    <property type="gene ID" value="MTR_3g065200"/>
</dbReference>
<dbReference type="PANTHER" id="PTHR33103">
    <property type="entry name" value="OS01G0153900 PROTEIN"/>
    <property type="match status" value="1"/>
</dbReference>
<dbReference type="EMBL" id="CM001219">
    <property type="protein sequence ID" value="AES70948.2"/>
    <property type="molecule type" value="Genomic_DNA"/>
</dbReference>
<dbReference type="STRING" id="3880.G7J8S1"/>
<dbReference type="HOGENOM" id="CLU_030757_1_1_1"/>
<accession>A0A0C3VHV3</accession>
<reference evidence="2" key="3">
    <citation type="submission" date="2015-04" db="UniProtKB">
        <authorList>
            <consortium name="EnsemblPlants"/>
        </authorList>
    </citation>
    <scope>IDENTIFICATION</scope>
    <source>
        <strain evidence="2">cv. Jemalong A17</strain>
    </source>
</reference>
<reference evidence="1 3" key="2">
    <citation type="journal article" date="2014" name="BMC Genomics">
        <title>An improved genome release (version Mt4.0) for the model legume Medicago truncatula.</title>
        <authorList>
            <person name="Tang H."/>
            <person name="Krishnakumar V."/>
            <person name="Bidwell S."/>
            <person name="Rosen B."/>
            <person name="Chan A."/>
            <person name="Zhou S."/>
            <person name="Gentzbittel L."/>
            <person name="Childs K.L."/>
            <person name="Yandell M."/>
            <person name="Gundlach H."/>
            <person name="Mayer K.F."/>
            <person name="Schwartz D.C."/>
            <person name="Town C.D."/>
        </authorList>
    </citation>
    <scope>GENOME REANNOTATION</scope>
    <source>
        <strain evidence="2 3">cv. Jemalong A17</strain>
    </source>
</reference>
<accession>G7J8S1</accession>
<evidence type="ECO:0000313" key="3">
    <source>
        <dbReference type="Proteomes" id="UP000002051"/>
    </source>
</evidence>
<dbReference type="PANTHER" id="PTHR33103:SF43">
    <property type="entry name" value="DUF674 FAMILY PROTEIN"/>
    <property type="match status" value="1"/>
</dbReference>
<organism evidence="1 3">
    <name type="scientific">Medicago truncatula</name>
    <name type="common">Barrel medic</name>
    <name type="synonym">Medicago tribuloides</name>
    <dbReference type="NCBI Taxonomy" id="3880"/>
    <lineage>
        <taxon>Eukaryota</taxon>
        <taxon>Viridiplantae</taxon>
        <taxon>Streptophyta</taxon>
        <taxon>Embryophyta</taxon>
        <taxon>Tracheophyta</taxon>
        <taxon>Spermatophyta</taxon>
        <taxon>Magnoliopsida</taxon>
        <taxon>eudicotyledons</taxon>
        <taxon>Gunneridae</taxon>
        <taxon>Pentapetalae</taxon>
        <taxon>rosids</taxon>
        <taxon>fabids</taxon>
        <taxon>Fabales</taxon>
        <taxon>Fabaceae</taxon>
        <taxon>Papilionoideae</taxon>
        <taxon>50 kb inversion clade</taxon>
        <taxon>NPAAA clade</taxon>
        <taxon>Hologalegina</taxon>
        <taxon>IRL clade</taxon>
        <taxon>Trifolieae</taxon>
        <taxon>Medicago</taxon>
    </lineage>
</organism>
<dbReference type="PaxDb" id="3880-AES70948"/>
<dbReference type="Proteomes" id="UP000002051">
    <property type="component" value="Chromosome 3"/>
</dbReference>
<evidence type="ECO:0000313" key="2">
    <source>
        <dbReference type="EnsemblPlants" id="AES70948"/>
    </source>
</evidence>
<sequence length="461" mass="52487">MSQVSLKLLVNTETNQVLFAEAGKDFVDILCARLLQKESNIKPATIGCLNSLYQSVKNLREDCFKTVTCKEMLLYPRNSSEDYCSSLKLNIDATEPTRYFLYSNVAKCEYRFLSSFKNLRCECGSVLDRFVSVESDKVCNGFVKDSPNFIVTDDLTVLPNSMDANFGLLKRFGIKSTSLVKEVNMDITEKQVLDLLKKGNTYSFFLFDRSIGFKLRLFVRKTDGEILFAQGEEDFVDFLFSFLTFCLGSIDSLYASISDLDRYKCLMSNEVMNRLVDPCIAPQFKISKQILQINEPQASSYYCYSQRSYRESIMHDQFSITCRFRMFLNETYTRLKLVDPKSSKEGQEGYAKGPALFMITNDLVIEPMSQISALSLLNRFETPPSNVTEKDVFIGLMEGFTILKAALTIDINISSNKQSQPPFRLQSGLDLNEKHLNNFLQKETCDSALNSHLPAQIRELG</sequence>
<dbReference type="InterPro" id="IPR007750">
    <property type="entry name" value="DUF674"/>
</dbReference>
<keyword evidence="3" id="KW-1185">Reference proteome</keyword>
<dbReference type="Pfam" id="PF05056">
    <property type="entry name" value="DUF674"/>
    <property type="match status" value="2"/>
</dbReference>
<gene>
    <name evidence="1" type="ordered locus">MTR_3g065200</name>
</gene>
<protein>
    <submittedName>
        <fullName evidence="1">DUF674 family protein</fullName>
    </submittedName>
</protein>